<organism evidence="2 3">
    <name type="scientific">Leptolyngbya boryana NIES-2135</name>
    <dbReference type="NCBI Taxonomy" id="1973484"/>
    <lineage>
        <taxon>Bacteria</taxon>
        <taxon>Bacillati</taxon>
        <taxon>Cyanobacteriota</taxon>
        <taxon>Cyanophyceae</taxon>
        <taxon>Leptolyngbyales</taxon>
        <taxon>Leptolyngbyaceae</taxon>
        <taxon>Leptolyngbya group</taxon>
        <taxon>Leptolyngbya</taxon>
    </lineage>
</organism>
<dbReference type="AlphaFoldDB" id="A0A1Z4JN88"/>
<proteinExistence type="predicted"/>
<keyword evidence="1" id="KW-0732">Signal</keyword>
<name>A0A1Z4JN88_LEPBY</name>
<dbReference type="Proteomes" id="UP000217895">
    <property type="component" value="Chromosome"/>
</dbReference>
<gene>
    <name evidence="2" type="ORF">NIES2135_50920</name>
</gene>
<keyword evidence="3" id="KW-1185">Reference proteome</keyword>
<evidence type="ECO:0000256" key="1">
    <source>
        <dbReference type="SAM" id="SignalP"/>
    </source>
</evidence>
<reference evidence="2 3" key="1">
    <citation type="submission" date="2017-06" db="EMBL/GenBank/DDBJ databases">
        <title>Genome sequencing of cyanobaciteial culture collection at National Institute for Environmental Studies (NIES).</title>
        <authorList>
            <person name="Hirose Y."/>
            <person name="Shimura Y."/>
            <person name="Fujisawa T."/>
            <person name="Nakamura Y."/>
            <person name="Kawachi M."/>
        </authorList>
    </citation>
    <scope>NUCLEOTIDE SEQUENCE [LARGE SCALE GENOMIC DNA]</scope>
    <source>
        <strain evidence="2 3">NIES-2135</strain>
    </source>
</reference>
<protein>
    <submittedName>
        <fullName evidence="2">Uncharacterized protein</fullName>
    </submittedName>
</protein>
<evidence type="ECO:0000313" key="2">
    <source>
        <dbReference type="EMBL" id="BAY58219.1"/>
    </source>
</evidence>
<feature type="chain" id="PRO_5011115308" evidence="1">
    <location>
        <begin position="29"/>
        <end position="210"/>
    </location>
</feature>
<feature type="signal peptide" evidence="1">
    <location>
        <begin position="1"/>
        <end position="28"/>
    </location>
</feature>
<dbReference type="EMBL" id="AP018203">
    <property type="protein sequence ID" value="BAY58219.1"/>
    <property type="molecule type" value="Genomic_DNA"/>
</dbReference>
<accession>A0A1Z4JN88</accession>
<evidence type="ECO:0000313" key="3">
    <source>
        <dbReference type="Proteomes" id="UP000217895"/>
    </source>
</evidence>
<sequence length="210" mass="23167">MKLTKLSRPQMFFCAGLLSLAVPAVAQASPFTSNSDQTIYTIAQASAGTFQTHKSPLGFRFDFPTTYNLDTSQESKGTIVLRSTVEAPTAVGSDEPAPVDSNVQSQSSPGDKIIVAEFSNPKRLSAQQWAEQNRDKSFFDGRQSDYRAYSFAGQPAISYSWCGTNNCGDSVIVPSRDRTKVFVLSALYEYPGNAVRWDFKNMIGRFRLTQ</sequence>